<keyword evidence="4" id="KW-1185">Reference proteome</keyword>
<evidence type="ECO:0000313" key="4">
    <source>
        <dbReference type="Proteomes" id="UP000005632"/>
    </source>
</evidence>
<feature type="region of interest" description="Disordered" evidence="1">
    <location>
        <begin position="140"/>
        <end position="170"/>
    </location>
</feature>
<feature type="signal peptide" evidence="2">
    <location>
        <begin position="1"/>
        <end position="20"/>
    </location>
</feature>
<name>G8QSI9_SPHPG</name>
<reference evidence="3 4" key="1">
    <citation type="submission" date="2011-11" db="EMBL/GenBank/DDBJ databases">
        <title>Complete sequence of Spirochaeta sp. grapes.</title>
        <authorList>
            <consortium name="US DOE Joint Genome Institute"/>
            <person name="Lucas S."/>
            <person name="Han J."/>
            <person name="Lapidus A."/>
            <person name="Cheng J.-F."/>
            <person name="Goodwin L."/>
            <person name="Pitluck S."/>
            <person name="Peters L."/>
            <person name="Ovchinnikova G."/>
            <person name="Munk A.C."/>
            <person name="Detter J.C."/>
            <person name="Han C."/>
            <person name="Tapia R."/>
            <person name="Land M."/>
            <person name="Hauser L."/>
            <person name="Kyrpides N."/>
            <person name="Ivanova N."/>
            <person name="Pagani I."/>
            <person name="Ritalahtilisa K."/>
            <person name="Loeffler F."/>
            <person name="Woyke T."/>
        </authorList>
    </citation>
    <scope>NUCLEOTIDE SEQUENCE [LARGE SCALE GENOMIC DNA]</scope>
    <source>
        <strain evidence="4">ATCC BAA-1885 / DSM 22778 / Grapes</strain>
    </source>
</reference>
<proteinExistence type="predicted"/>
<dbReference type="RefSeq" id="WP_014268737.1">
    <property type="nucleotide sequence ID" value="NC_016633.1"/>
</dbReference>
<dbReference type="HOGENOM" id="CLU_1569710_0_0_12"/>
<evidence type="ECO:0008006" key="5">
    <source>
        <dbReference type="Google" id="ProtNLM"/>
    </source>
</evidence>
<dbReference type="KEGG" id="sgp:SpiGrapes_0020"/>
<organism evidence="3 4">
    <name type="scientific">Sphaerochaeta pleomorpha (strain ATCC BAA-1885 / DSM 22778 / Grapes)</name>
    <dbReference type="NCBI Taxonomy" id="158190"/>
    <lineage>
        <taxon>Bacteria</taxon>
        <taxon>Pseudomonadati</taxon>
        <taxon>Spirochaetota</taxon>
        <taxon>Spirochaetia</taxon>
        <taxon>Spirochaetales</taxon>
        <taxon>Sphaerochaetaceae</taxon>
        <taxon>Sphaerochaeta</taxon>
    </lineage>
</organism>
<feature type="compositionally biased region" description="Polar residues" evidence="1">
    <location>
        <begin position="141"/>
        <end position="155"/>
    </location>
</feature>
<sequence length="170" mass="18831">MKKYLLLVVLLLLVSMSVFAQGNVEILEKITSLEGTIELIQNPGGQPTVYLVQDDGTKIEILLPVGAVTQLQLRNRERIQIEGVFLGSTTQNRTQEKLFARLIVRNQERISIDDPIQLSVQERTQLRTYQEEQLQLQLRQNPSGGSSNNQMGNPDTGNSNGNTGTGGGKK</sequence>
<dbReference type="AlphaFoldDB" id="G8QSI9"/>
<evidence type="ECO:0000256" key="1">
    <source>
        <dbReference type="SAM" id="MobiDB-lite"/>
    </source>
</evidence>
<feature type="chain" id="PRO_5003515151" description="DUF5666 domain-containing protein" evidence="2">
    <location>
        <begin position="21"/>
        <end position="170"/>
    </location>
</feature>
<keyword evidence="2" id="KW-0732">Signal</keyword>
<dbReference type="Proteomes" id="UP000005632">
    <property type="component" value="Chromosome"/>
</dbReference>
<protein>
    <recommendedName>
        <fullName evidence="5">DUF5666 domain-containing protein</fullName>
    </recommendedName>
</protein>
<accession>G8QSI9</accession>
<evidence type="ECO:0000313" key="3">
    <source>
        <dbReference type="EMBL" id="AEV27888.1"/>
    </source>
</evidence>
<evidence type="ECO:0000256" key="2">
    <source>
        <dbReference type="SAM" id="SignalP"/>
    </source>
</evidence>
<dbReference type="EMBL" id="CP003155">
    <property type="protein sequence ID" value="AEV27888.1"/>
    <property type="molecule type" value="Genomic_DNA"/>
</dbReference>
<gene>
    <name evidence="3" type="ordered locus">SpiGrapes_0020</name>
</gene>